<evidence type="ECO:0000256" key="1">
    <source>
        <dbReference type="SAM" id="MobiDB-lite"/>
    </source>
</evidence>
<evidence type="ECO:0008006" key="4">
    <source>
        <dbReference type="Google" id="ProtNLM"/>
    </source>
</evidence>
<protein>
    <recommendedName>
        <fullName evidence="4">Capsid protein</fullName>
    </recommendedName>
</protein>
<feature type="region of interest" description="Disordered" evidence="1">
    <location>
        <begin position="510"/>
        <end position="533"/>
    </location>
</feature>
<gene>
    <name evidence="2" type="ORF">LMG032447_00904</name>
</gene>
<dbReference type="EMBL" id="CAKOEU010000004">
    <property type="protein sequence ID" value="CAH1854667.1"/>
    <property type="molecule type" value="Genomic_DNA"/>
</dbReference>
<accession>A0ABN8H966</accession>
<dbReference type="PIRSF" id="PIRSF011911">
    <property type="entry name" value="A118_put_portal"/>
    <property type="match status" value="1"/>
</dbReference>
<evidence type="ECO:0000313" key="3">
    <source>
        <dbReference type="Proteomes" id="UP000838102"/>
    </source>
</evidence>
<keyword evidence="3" id="KW-1185">Reference proteome</keyword>
<evidence type="ECO:0000313" key="2">
    <source>
        <dbReference type="EMBL" id="CAH1854667.1"/>
    </source>
</evidence>
<dbReference type="Proteomes" id="UP000838102">
    <property type="component" value="Unassembled WGS sequence"/>
</dbReference>
<dbReference type="Pfam" id="PF05133">
    <property type="entry name" value="SPP1_portal"/>
    <property type="match status" value="1"/>
</dbReference>
<reference evidence="2" key="1">
    <citation type="submission" date="2022-03" db="EMBL/GenBank/DDBJ databases">
        <authorList>
            <person name="Hettiarachchi G."/>
        </authorList>
    </citation>
    <scope>NUCLEOTIDE SEQUENCE</scope>
    <source>
        <strain evidence="2">LMG 32447</strain>
    </source>
</reference>
<dbReference type="InterPro" id="IPR021145">
    <property type="entry name" value="Portal_protein_SPP1_Gp6-like"/>
</dbReference>
<proteinExistence type="predicted"/>
<organism evidence="2 3">
    <name type="scientific">Convivina praedatoris</name>
    <dbReference type="NCBI Taxonomy" id="2880963"/>
    <lineage>
        <taxon>Bacteria</taxon>
        <taxon>Bacillati</taxon>
        <taxon>Bacillota</taxon>
        <taxon>Bacilli</taxon>
        <taxon>Lactobacillales</taxon>
        <taxon>Lactobacillaceae</taxon>
        <taxon>Convivina</taxon>
    </lineage>
</organism>
<dbReference type="InterPro" id="IPR006432">
    <property type="entry name" value="Phage_portal_A118-type"/>
</dbReference>
<comment type="caution">
    <text evidence="2">The sequence shown here is derived from an EMBL/GenBank/DDBJ whole genome shotgun (WGS) entry which is preliminary data.</text>
</comment>
<name>A0ABN8H966_9LACO</name>
<dbReference type="NCBIfam" id="TIGR01542">
    <property type="entry name" value="A118_put_portal"/>
    <property type="match status" value="1"/>
</dbReference>
<sequence>MSLLDSIKNIFKKGVSAMQPNQGLGLITDDPRINLPPSELTRIQTALRYYRNDFKDVKFYNTLNQLKHRKPYTLSVTKSASRQLASIIANEGFNISVQSTNPDGKDNSQSKDIDDYLQQVFDRSNFYQNYEENLEVGIATGGFAIRPFIQNNVVKLAWIRADQFVPLDSNSNEVNSAAIVSKTSVSANGTTTYYSLIEFHEYDPDSRVEMISNELYQSNFPDSVGTRVSLSTLEAYSGLSDSVQLTNISRPTFAYFKSPGKNNIVVDSPLGIGLVDNNLSLVDAINVANDQFVREVKLGKRRIAVGAELIKPTVNQQPQYGELPNQGYPSFAEDDDVFMQLASTRDDKSMLQDLTNDIRVDQYSKTLQMYIHQFENAVGLSQGTLSVNDSNSSGTKTATEVVSDNSRTYRTRSSYLTMVEKQLRGLITTIVELSSIGELFDNGTSPLNYDLAANPLDINIHFEDGVFVDKDAQAKSDMLAVQAGIMPKIEFLRRNYGLSEEDAQRWLSEVQGEAPEDDFTPPNQRQMLGDDGA</sequence>
<dbReference type="RefSeq" id="WP_248706304.1">
    <property type="nucleotide sequence ID" value="NZ_CAKOEU010000004.1"/>
</dbReference>